<dbReference type="InterPro" id="IPR047111">
    <property type="entry name" value="YbaP-like"/>
</dbReference>
<dbReference type="Pfam" id="PF01963">
    <property type="entry name" value="TraB_PrgY_gumN"/>
    <property type="match status" value="1"/>
</dbReference>
<proteinExistence type="predicted"/>
<organism evidence="1 2">
    <name type="scientific">Pantoea stewartii</name>
    <dbReference type="NCBI Taxonomy" id="66269"/>
    <lineage>
        <taxon>Bacteria</taxon>
        <taxon>Pseudomonadati</taxon>
        <taxon>Pseudomonadota</taxon>
        <taxon>Gammaproteobacteria</taxon>
        <taxon>Enterobacterales</taxon>
        <taxon>Erwiniaceae</taxon>
        <taxon>Pantoea</taxon>
    </lineage>
</organism>
<dbReference type="PANTHER" id="PTHR40590:SF1">
    <property type="entry name" value="CYTOPLASMIC PROTEIN"/>
    <property type="match status" value="1"/>
</dbReference>
<accession>A0AB34VBX6</accession>
<gene>
    <name evidence="1" type="ORF">RSA13_17910</name>
</gene>
<protein>
    <submittedName>
        <fullName evidence="1">Conjugal transfer protein TraB</fullName>
    </submittedName>
</protein>
<dbReference type="CDD" id="cd14789">
    <property type="entry name" value="Tiki"/>
    <property type="match status" value="1"/>
</dbReference>
<dbReference type="PANTHER" id="PTHR40590">
    <property type="entry name" value="CYTOPLASMIC PROTEIN-RELATED"/>
    <property type="match status" value="1"/>
</dbReference>
<dbReference type="Proteomes" id="UP000072520">
    <property type="component" value="Unassembled WGS sequence"/>
</dbReference>
<dbReference type="InterPro" id="IPR002816">
    <property type="entry name" value="TraB/PrgY/GumN_fam"/>
</dbReference>
<dbReference type="RefSeq" id="WP_058708291.1">
    <property type="nucleotide sequence ID" value="NZ_LDSI01000027.1"/>
</dbReference>
<name>A0AB34VBX6_9GAMM</name>
<reference evidence="1 2" key="1">
    <citation type="journal article" date="2016" name="Front. Microbiol.">
        <title>Genomic Resource of Rice Seed Associated Bacteria.</title>
        <authorList>
            <person name="Midha S."/>
            <person name="Bansal K."/>
            <person name="Sharma S."/>
            <person name="Kumar N."/>
            <person name="Patil P.P."/>
            <person name="Chaudhry V."/>
            <person name="Patil P.B."/>
        </authorList>
    </citation>
    <scope>NUCLEOTIDE SEQUENCE [LARGE SCALE GENOMIC DNA]</scope>
    <source>
        <strain evidence="1 2">RSA13</strain>
    </source>
</reference>
<dbReference type="EMBL" id="LDSI01000027">
    <property type="protein sequence ID" value="KTS94565.1"/>
    <property type="molecule type" value="Genomic_DNA"/>
</dbReference>
<comment type="caution">
    <text evidence="1">The sequence shown here is derived from an EMBL/GenBank/DDBJ whole genome shotgun (WGS) entry which is preliminary data.</text>
</comment>
<sequence length="267" mass="29980">MTASLWQRLRNWMAPLFPTSYRWPAVDIRSGACQFHLVGSIHMGTRDMQPLPVRLLQQLQNADALVVEADITQGGSPFDDTEVCPPLSVRMDEGTLAKLDALCNETGLSLTQFDTSPAWQIALMLQARQAQRLGLRPDYGIDYQLLQAARSLQKPVIELEGADAQITLLKSLPDNGMALLQDTLTHWHTNARMLQTMVSWWLESPPREPQIALPATFSQTLNDTLISQRNREWRERLQTLPAGRYVVAVGALHLYGENNLSALLRAE</sequence>
<evidence type="ECO:0000313" key="2">
    <source>
        <dbReference type="Proteomes" id="UP000072520"/>
    </source>
</evidence>
<evidence type="ECO:0000313" key="1">
    <source>
        <dbReference type="EMBL" id="KTS94565.1"/>
    </source>
</evidence>
<dbReference type="AlphaFoldDB" id="A0AB34VBX6"/>